<feature type="region of interest" description="Disordered" evidence="1">
    <location>
        <begin position="262"/>
        <end position="301"/>
    </location>
</feature>
<dbReference type="AlphaFoldDB" id="A0A8T1VN39"/>
<keyword evidence="3" id="KW-1185">Reference proteome</keyword>
<dbReference type="PANTHER" id="PTHR35213">
    <property type="entry name" value="RING-TYPE DOMAIN-CONTAINING PROTEIN-RELATED"/>
    <property type="match status" value="1"/>
</dbReference>
<protein>
    <submittedName>
        <fullName evidence="2">DNA-directed DNA polymerase delta</fullName>
    </submittedName>
</protein>
<dbReference type="OrthoDB" id="79453at2759"/>
<evidence type="ECO:0000313" key="3">
    <source>
        <dbReference type="Proteomes" id="UP000694044"/>
    </source>
</evidence>
<feature type="compositionally biased region" description="Basic and acidic residues" evidence="1">
    <location>
        <begin position="1"/>
        <end position="12"/>
    </location>
</feature>
<organism evidence="2 3">
    <name type="scientific">Phytophthora pseudosyringae</name>
    <dbReference type="NCBI Taxonomy" id="221518"/>
    <lineage>
        <taxon>Eukaryota</taxon>
        <taxon>Sar</taxon>
        <taxon>Stramenopiles</taxon>
        <taxon>Oomycota</taxon>
        <taxon>Peronosporomycetes</taxon>
        <taxon>Peronosporales</taxon>
        <taxon>Peronosporaceae</taxon>
        <taxon>Phytophthora</taxon>
    </lineage>
</organism>
<feature type="region of interest" description="Disordered" evidence="1">
    <location>
        <begin position="1"/>
        <end position="25"/>
    </location>
</feature>
<keyword evidence="2" id="KW-0548">Nucleotidyltransferase</keyword>
<evidence type="ECO:0000313" key="2">
    <source>
        <dbReference type="EMBL" id="KAG7381500.1"/>
    </source>
</evidence>
<dbReference type="PANTHER" id="PTHR35213:SF3">
    <property type="entry name" value="MYB-LIKE DOMAIN-CONTAINING PROTEIN"/>
    <property type="match status" value="1"/>
</dbReference>
<gene>
    <name evidence="2" type="primary">POL3_1</name>
    <name evidence="2" type="ORF">PHYPSEUDO_005957</name>
</gene>
<keyword evidence="2" id="KW-0808">Transferase</keyword>
<comment type="caution">
    <text evidence="2">The sequence shown here is derived from an EMBL/GenBank/DDBJ whole genome shotgun (WGS) entry which is preliminary data.</text>
</comment>
<accession>A0A8T1VN39</accession>
<name>A0A8T1VN39_9STRA</name>
<dbReference type="Proteomes" id="UP000694044">
    <property type="component" value="Unassembled WGS sequence"/>
</dbReference>
<reference evidence="2" key="1">
    <citation type="submission" date="2021-02" db="EMBL/GenBank/DDBJ databases">
        <authorList>
            <person name="Palmer J.M."/>
        </authorList>
    </citation>
    <scope>NUCLEOTIDE SEQUENCE</scope>
    <source>
        <strain evidence="2">SCRP734</strain>
    </source>
</reference>
<dbReference type="EMBL" id="JAGDFM010000243">
    <property type="protein sequence ID" value="KAG7381500.1"/>
    <property type="molecule type" value="Genomic_DNA"/>
</dbReference>
<dbReference type="GO" id="GO:0003887">
    <property type="term" value="F:DNA-directed DNA polymerase activity"/>
    <property type="evidence" value="ECO:0007669"/>
    <property type="project" value="UniProtKB-KW"/>
</dbReference>
<feature type="region of interest" description="Disordered" evidence="1">
    <location>
        <begin position="153"/>
        <end position="187"/>
    </location>
</feature>
<feature type="region of interest" description="Disordered" evidence="1">
    <location>
        <begin position="233"/>
        <end position="252"/>
    </location>
</feature>
<feature type="compositionally biased region" description="Basic and acidic residues" evidence="1">
    <location>
        <begin position="153"/>
        <end position="162"/>
    </location>
</feature>
<keyword evidence="2" id="KW-0239">DNA-directed DNA polymerase</keyword>
<feature type="region of interest" description="Disordered" evidence="1">
    <location>
        <begin position="411"/>
        <end position="433"/>
    </location>
</feature>
<evidence type="ECO:0000256" key="1">
    <source>
        <dbReference type="SAM" id="MobiDB-lite"/>
    </source>
</evidence>
<feature type="compositionally biased region" description="Basic and acidic residues" evidence="1">
    <location>
        <begin position="275"/>
        <end position="290"/>
    </location>
</feature>
<proteinExistence type="predicted"/>
<sequence length="608" mass="67865">MASPTLRRDQQTHHAALRFPPPPPPPLMAFAAAHSQQWRRPPMAGERLRADPISRFRSATELSPRGCPVLPTIASLLQAGGTGESRALGRQGERWEARKRKLPEHGRGLHADRGGVFPTYRDLEPPAPAAREAAASTAAGSPRVVMFMRRREGGEGSDEIRVRRPSPPAAAPDWDWDQLTPDPAGIPAVSSAMRRAVYREFGPRGVSAPVAHAEELADLRSRVRPTPAEIASRYAQVQQPPGPRDAAPTRDPAERRRLYFRHDLDPHKTRGVPEAPRHHDAPWGKRDRTSRYHRQVSPAHTRAAYCDRHEEEMEMRAQKRRRMAPSPTPPPRQPLYEPEYGLMVLETSKPLMRARYPANVETPAGGGGGVSASRRRYVRDDANNLEMVGNSPITVGSRVSCNGAERRLRTSAVAKGTSTPPGPRTQATVEKREPSPLTTLELKAKEFLKSKSLVRNRHDEIDWVATFLNVGFDSSSIYALMCPLRKGRWKAEEEKYTLGLLRLIESGAILLRHGQSIRGYIGENLHSDDMRVLKKLSNCKMFHFAKLINPRLAEEEGIDMSVAGAREGMEQLDQLKGEFLRSVQLEALVAVRRYLSDSTLRDLLNVRA</sequence>